<feature type="chain" id="PRO_5044063576" evidence="5">
    <location>
        <begin position="24"/>
        <end position="136"/>
    </location>
</feature>
<dbReference type="RefSeq" id="WP_000669584.1">
    <property type="nucleotide sequence ID" value="NZ_BRSY01000004.1"/>
</dbReference>
<gene>
    <name evidence="8" type="primary">uca_3</name>
    <name evidence="6" type="ORF">AM402_04570</name>
    <name evidence="8" type="ORF">NCTC10975_05219</name>
    <name evidence="9" type="ORF">NCTC11938_02822</name>
    <name evidence="7" type="ORF">PW210_000490</name>
</gene>
<evidence type="ECO:0000313" key="8">
    <source>
        <dbReference type="EMBL" id="SPZ04176.1"/>
    </source>
</evidence>
<dbReference type="InterPro" id="IPR036937">
    <property type="entry name" value="Adhesion_dom_fimbrial_sf"/>
</dbReference>
<evidence type="ECO:0000313" key="10">
    <source>
        <dbReference type="Proteomes" id="UP000195540"/>
    </source>
</evidence>
<dbReference type="Proteomes" id="UP000195540">
    <property type="component" value="Chromosome"/>
</dbReference>
<dbReference type="EMBL" id="ABKSPD020000001">
    <property type="protein sequence ID" value="EKW9774733.1"/>
    <property type="molecule type" value="Genomic_DNA"/>
</dbReference>
<dbReference type="GeneID" id="23391243"/>
<evidence type="ECO:0000256" key="1">
    <source>
        <dbReference type="ARBA" id="ARBA00004561"/>
    </source>
</evidence>
<sequence>MKFKNNIALSTVLSVAIFNSAMAYDGTISLTGCTTGQNGSSNVKAFFEPGANTDFNTNKLKNASSDGAQNVQIQLLNNDGTTAIQLGKDFVGQDVHSEAINSDDEATLRYMAQYYATGKAIVGDVISSVNYTIAYE</sequence>
<reference evidence="7" key="3">
    <citation type="submission" date="2023-06" db="EMBL/GenBank/DDBJ databases">
        <authorList>
            <consortium name="Clinical and Environmental Microbiology Branch: Whole genome sequencing antimicrobial resistance pathogens in the healthcare setting"/>
        </authorList>
    </citation>
    <scope>NUCLEOTIDE SEQUENCE</scope>
    <source>
        <strain evidence="7">Microbial</strain>
    </source>
</reference>
<evidence type="ECO:0000313" key="6">
    <source>
        <dbReference type="EMBL" id="ARX33456.1"/>
    </source>
</evidence>
<organism evidence="7 13">
    <name type="scientific">Proteus mirabilis</name>
    <dbReference type="NCBI Taxonomy" id="584"/>
    <lineage>
        <taxon>Bacteria</taxon>
        <taxon>Pseudomonadati</taxon>
        <taxon>Pseudomonadota</taxon>
        <taxon>Gammaproteobacteria</taxon>
        <taxon>Enterobacterales</taxon>
        <taxon>Morganellaceae</taxon>
        <taxon>Proteus</taxon>
    </lineage>
</organism>
<dbReference type="Pfam" id="PF16970">
    <property type="entry name" value="FimA"/>
    <property type="match status" value="1"/>
</dbReference>
<dbReference type="PANTHER" id="PTHR33420:SF3">
    <property type="entry name" value="FIMBRIAL SUBUNIT ELFA"/>
    <property type="match status" value="1"/>
</dbReference>
<dbReference type="GO" id="GO:0043709">
    <property type="term" value="P:cell adhesion involved in single-species biofilm formation"/>
    <property type="evidence" value="ECO:0007669"/>
    <property type="project" value="TreeGrafter"/>
</dbReference>
<dbReference type="STRING" id="584.AOUC001_14560"/>
<dbReference type="OMA" id="FEPGANT"/>
<evidence type="ECO:0000256" key="3">
    <source>
        <dbReference type="ARBA" id="ARBA00022729"/>
    </source>
</evidence>
<protein>
    <submittedName>
        <fullName evidence="7">Fimbrial protein</fullName>
    </submittedName>
    <submittedName>
        <fullName evidence="8">Major fimbrial subunit</fullName>
    </submittedName>
</protein>
<evidence type="ECO:0000313" key="13">
    <source>
        <dbReference type="Proteomes" id="UP001171165"/>
    </source>
</evidence>
<feature type="signal peptide" evidence="5">
    <location>
        <begin position="1"/>
        <end position="23"/>
    </location>
</feature>
<name>A0A1Z1SST6_PROMI</name>
<dbReference type="GO" id="GO:0009289">
    <property type="term" value="C:pilus"/>
    <property type="evidence" value="ECO:0007669"/>
    <property type="project" value="UniProtKB-SubCell"/>
</dbReference>
<keyword evidence="3 5" id="KW-0732">Signal</keyword>
<dbReference type="Gene3D" id="2.60.40.1090">
    <property type="entry name" value="Fimbrial-type adhesion domain"/>
    <property type="match status" value="1"/>
</dbReference>
<evidence type="ECO:0000313" key="11">
    <source>
        <dbReference type="Proteomes" id="UP000251485"/>
    </source>
</evidence>
<dbReference type="OrthoDB" id="6466381at2"/>
<dbReference type="InterPro" id="IPR008966">
    <property type="entry name" value="Adhesion_dom_sf"/>
</dbReference>
<accession>A0A1Z1SST6</accession>
<evidence type="ECO:0000256" key="4">
    <source>
        <dbReference type="ARBA" id="ARBA00023263"/>
    </source>
</evidence>
<dbReference type="InterPro" id="IPR050263">
    <property type="entry name" value="Bact_Fimbrial_Adh_Pro"/>
</dbReference>
<dbReference type="AlphaFoldDB" id="A0A1Z1SST6"/>
<evidence type="ECO:0000313" key="7">
    <source>
        <dbReference type="EMBL" id="EKW9774733.1"/>
    </source>
</evidence>
<evidence type="ECO:0000313" key="12">
    <source>
        <dbReference type="Proteomes" id="UP000254191"/>
    </source>
</evidence>
<evidence type="ECO:0000313" key="9">
    <source>
        <dbReference type="EMBL" id="SUC38552.1"/>
    </source>
</evidence>
<comment type="subcellular location">
    <subcellularLocation>
        <location evidence="1">Fimbrium</location>
    </subcellularLocation>
</comment>
<dbReference type="EMBL" id="UAUE01000039">
    <property type="protein sequence ID" value="SPZ04176.1"/>
    <property type="molecule type" value="Genomic_DNA"/>
</dbReference>
<dbReference type="Proteomes" id="UP000254191">
    <property type="component" value="Unassembled WGS sequence"/>
</dbReference>
<evidence type="ECO:0000256" key="2">
    <source>
        <dbReference type="ARBA" id="ARBA00006671"/>
    </source>
</evidence>
<dbReference type="Proteomes" id="UP000251485">
    <property type="component" value="Unassembled WGS sequence"/>
</dbReference>
<reference evidence="11 12" key="2">
    <citation type="submission" date="2018-06" db="EMBL/GenBank/DDBJ databases">
        <authorList>
            <consortium name="Pathogen Informatics"/>
            <person name="Doyle S."/>
        </authorList>
    </citation>
    <scope>NUCLEOTIDE SEQUENCE [LARGE SCALE GENOMIC DNA]</scope>
    <source>
        <strain evidence="8 11">NCTC10975</strain>
        <strain evidence="9 12">NCTC11938</strain>
    </source>
</reference>
<reference evidence="6 10" key="1">
    <citation type="submission" date="2017-05" db="EMBL/GenBank/DDBJ databases">
        <title>Whole genome sequencing of Proteus mirabilis AR_0155.</title>
        <authorList>
            <person name="Conlan S."/>
            <person name="Thomas P.J."/>
            <person name="Mullikin J."/>
            <person name="Frank K.M."/>
            <person name="Segre J.A."/>
        </authorList>
    </citation>
    <scope>NUCLEOTIDE SEQUENCE [LARGE SCALE GENOMIC DNA]</scope>
    <source>
        <strain evidence="6 10">AR_0155</strain>
    </source>
</reference>
<dbReference type="EMBL" id="UGTS01000005">
    <property type="protein sequence ID" value="SUC38552.1"/>
    <property type="molecule type" value="Genomic_DNA"/>
</dbReference>
<dbReference type="SUPFAM" id="SSF49401">
    <property type="entry name" value="Bacterial adhesins"/>
    <property type="match status" value="1"/>
</dbReference>
<keyword evidence="4" id="KW-0281">Fimbrium</keyword>
<comment type="similarity">
    <text evidence="2">Belongs to the fimbrial protein family.</text>
</comment>
<dbReference type="Proteomes" id="UP001171165">
    <property type="component" value="Unassembled WGS sequence"/>
</dbReference>
<dbReference type="EMBL" id="CP021694">
    <property type="protein sequence ID" value="ARX33456.1"/>
    <property type="molecule type" value="Genomic_DNA"/>
</dbReference>
<evidence type="ECO:0000256" key="5">
    <source>
        <dbReference type="SAM" id="SignalP"/>
    </source>
</evidence>
<proteinExistence type="inferred from homology"/>
<dbReference type="DNASU" id="23391243"/>
<dbReference type="InterPro" id="IPR039458">
    <property type="entry name" value="FimA-like"/>
</dbReference>
<dbReference type="PANTHER" id="PTHR33420">
    <property type="entry name" value="FIMBRIAL SUBUNIT ELFA-RELATED"/>
    <property type="match status" value="1"/>
</dbReference>